<dbReference type="AlphaFoldDB" id="A0A5B0LM88"/>
<accession>A0A5B0LM88</accession>
<feature type="signal peptide" evidence="1">
    <location>
        <begin position="1"/>
        <end position="24"/>
    </location>
</feature>
<dbReference type="EMBL" id="VDEP01000512">
    <property type="protein sequence ID" value="KAA1065176.1"/>
    <property type="molecule type" value="Genomic_DNA"/>
</dbReference>
<dbReference type="Proteomes" id="UP000325313">
    <property type="component" value="Unassembled WGS sequence"/>
</dbReference>
<reference evidence="2 3" key="1">
    <citation type="submission" date="2019-05" db="EMBL/GenBank/DDBJ databases">
        <title>Emergence of the Ug99 lineage of the wheat stem rust pathogen through somatic hybridization.</title>
        <authorList>
            <person name="Li F."/>
            <person name="Upadhyaya N.M."/>
            <person name="Sperschneider J."/>
            <person name="Matny O."/>
            <person name="Nguyen-Phuc H."/>
            <person name="Mago R."/>
            <person name="Raley C."/>
            <person name="Miller M.E."/>
            <person name="Silverstein K.A.T."/>
            <person name="Henningsen E."/>
            <person name="Hirsch C.D."/>
            <person name="Visser B."/>
            <person name="Pretorius Z.A."/>
            <person name="Steffenson B.J."/>
            <person name="Schwessinger B."/>
            <person name="Dodds P.N."/>
            <person name="Figueroa M."/>
        </authorList>
    </citation>
    <scope>NUCLEOTIDE SEQUENCE [LARGE SCALE GENOMIC DNA]</scope>
    <source>
        <strain evidence="2 3">Ug99</strain>
    </source>
</reference>
<organism evidence="2 3">
    <name type="scientific">Puccinia graminis f. sp. tritici</name>
    <dbReference type="NCBI Taxonomy" id="56615"/>
    <lineage>
        <taxon>Eukaryota</taxon>
        <taxon>Fungi</taxon>
        <taxon>Dikarya</taxon>
        <taxon>Basidiomycota</taxon>
        <taxon>Pucciniomycotina</taxon>
        <taxon>Pucciniomycetes</taxon>
        <taxon>Pucciniales</taxon>
        <taxon>Pucciniaceae</taxon>
        <taxon>Puccinia</taxon>
    </lineage>
</organism>
<sequence>MRTHGCRLFCLLITSLLFNNLSAALSRKPSFYALDLVHDEYSGNAKLIWQGNAVATITQSTTSGEYSLHAHLPCSSFMAIGGPTDGNTKIVVDTSNGASIQELPISSLEDFSWQVAFNHPKWNKEPSRLTQVDPTKFLAELRRWVAEKLGISPSFSYSKSEKEQ</sequence>
<gene>
    <name evidence="2" type="ORF">PGTUg99_017168</name>
</gene>
<keyword evidence="1" id="KW-0732">Signal</keyword>
<name>A0A5B0LM88_PUCGR</name>
<protein>
    <submittedName>
        <fullName evidence="2">Uncharacterized protein</fullName>
    </submittedName>
</protein>
<evidence type="ECO:0000313" key="3">
    <source>
        <dbReference type="Proteomes" id="UP000325313"/>
    </source>
</evidence>
<feature type="chain" id="PRO_5023098162" evidence="1">
    <location>
        <begin position="25"/>
        <end position="164"/>
    </location>
</feature>
<evidence type="ECO:0000256" key="1">
    <source>
        <dbReference type="SAM" id="SignalP"/>
    </source>
</evidence>
<proteinExistence type="predicted"/>
<evidence type="ECO:0000313" key="2">
    <source>
        <dbReference type="EMBL" id="KAA1065176.1"/>
    </source>
</evidence>
<comment type="caution">
    <text evidence="2">The sequence shown here is derived from an EMBL/GenBank/DDBJ whole genome shotgun (WGS) entry which is preliminary data.</text>
</comment>